<proteinExistence type="predicted"/>
<comment type="subcellular location">
    <subcellularLocation>
        <location evidence="1">Nucleus</location>
    </subcellularLocation>
</comment>
<dbReference type="PANTHER" id="PTHR37534">
    <property type="entry name" value="TRANSCRIPTIONAL ACTIVATOR PROTEIN UGA3"/>
    <property type="match status" value="1"/>
</dbReference>
<dbReference type="GO" id="GO:0000981">
    <property type="term" value="F:DNA-binding transcription factor activity, RNA polymerase II-specific"/>
    <property type="evidence" value="ECO:0007669"/>
    <property type="project" value="InterPro"/>
</dbReference>
<dbReference type="CDD" id="cd00067">
    <property type="entry name" value="GAL4"/>
    <property type="match status" value="1"/>
</dbReference>
<dbReference type="OrthoDB" id="5213892at2759"/>
<dbReference type="SMART" id="SM00066">
    <property type="entry name" value="GAL4"/>
    <property type="match status" value="1"/>
</dbReference>
<dbReference type="InterPro" id="IPR036864">
    <property type="entry name" value="Zn2-C6_fun-type_DNA-bd_sf"/>
</dbReference>
<gene>
    <name evidence="6" type="ORF">RAG0_13012</name>
</gene>
<name>A0A1E1LAP5_9HELO</name>
<accession>A0A1E1LAP5</accession>
<dbReference type="Proteomes" id="UP000178912">
    <property type="component" value="Unassembled WGS sequence"/>
</dbReference>
<dbReference type="GO" id="GO:0005634">
    <property type="term" value="C:nucleus"/>
    <property type="evidence" value="ECO:0007669"/>
    <property type="project" value="UniProtKB-SubCell"/>
</dbReference>
<keyword evidence="7" id="KW-1185">Reference proteome</keyword>
<keyword evidence="4" id="KW-0732">Signal</keyword>
<dbReference type="PANTHER" id="PTHR37534:SF26">
    <property type="entry name" value="TRANSCRIPTION FACTOR, PUTATIVE-RELATED"/>
    <property type="match status" value="1"/>
</dbReference>
<evidence type="ECO:0000256" key="4">
    <source>
        <dbReference type="SAM" id="SignalP"/>
    </source>
</evidence>
<dbReference type="Pfam" id="PF00172">
    <property type="entry name" value="Zn_clus"/>
    <property type="match status" value="1"/>
</dbReference>
<protein>
    <submittedName>
        <fullName evidence="6">Related to C6 transcription factor</fullName>
    </submittedName>
</protein>
<sequence>MARLHITSLSLVILRRLWSKQVVKTNKVYIAARSNSGCWTCRVRKKKCDENRPHCSTCTSLAIQCYGYHERPAWMDNGPLQKKQALKIKRIVGQNNHRRRQSRSLQSSHLPFPGMDVLDKESLETRAPVLADSATIPTAEISAFSSSFEEVVSGDWDQYDSWTTSDADFSIITPVDISSNKQLNFVQLGWGEEFLPPNTSNGVKDFITAEFTGSYNYSDSYNDPLTSTSAKANNGHLSTFSETLATGLPFSQAPSNMEIILGDASPSTATIDDPVSPAEFDDGLVMHYLDEVFHLQFPFYNVSNRRSRGWLFSAMRRTQAVYHAALALSQYHFEHASYHGLTLLSPRKGRYHELAQRSLKIIQGETGKSSTLPRITCVLQSLSYELFTGGTKEWQHQLRLAGILLPPFVKTLSGSSNVQPREDTGLQVTVGALIFFDIIASTSTRSEPSINFDHRQIMNELGINMQSLFGCSNRIIELILDIAYLDSWKKECEKNRRLSVVELVKRGAKIEEDLRQYIDNVEIENPSGNILTKATSSYASSAHTEITHIFALAAHTYLHVVISGAHCELREIADSVSQTVNAFKVLSDPQLLRNLVWPFCVTGCLASREEQPFFRELISAAGITSSTLGTCWQAFEIIEECWEARKTTSYNCDWAFVMNRRSCHVLLV</sequence>
<dbReference type="InterPro" id="IPR021858">
    <property type="entry name" value="Fun_TF"/>
</dbReference>
<feature type="region of interest" description="Disordered" evidence="3">
    <location>
        <begin position="93"/>
        <end position="113"/>
    </location>
</feature>
<dbReference type="GO" id="GO:0045944">
    <property type="term" value="P:positive regulation of transcription by RNA polymerase II"/>
    <property type="evidence" value="ECO:0007669"/>
    <property type="project" value="TreeGrafter"/>
</dbReference>
<dbReference type="GO" id="GO:0000976">
    <property type="term" value="F:transcription cis-regulatory region binding"/>
    <property type="evidence" value="ECO:0007669"/>
    <property type="project" value="TreeGrafter"/>
</dbReference>
<evidence type="ECO:0000256" key="1">
    <source>
        <dbReference type="ARBA" id="ARBA00004123"/>
    </source>
</evidence>
<dbReference type="Gene3D" id="4.10.240.10">
    <property type="entry name" value="Zn(2)-C6 fungal-type DNA-binding domain"/>
    <property type="match status" value="1"/>
</dbReference>
<evidence type="ECO:0000256" key="2">
    <source>
        <dbReference type="ARBA" id="ARBA00023242"/>
    </source>
</evidence>
<evidence type="ECO:0000313" key="7">
    <source>
        <dbReference type="Proteomes" id="UP000178912"/>
    </source>
</evidence>
<evidence type="ECO:0000256" key="3">
    <source>
        <dbReference type="SAM" id="MobiDB-lite"/>
    </source>
</evidence>
<dbReference type="PROSITE" id="PS50048">
    <property type="entry name" value="ZN2_CY6_FUNGAL_2"/>
    <property type="match status" value="1"/>
</dbReference>
<evidence type="ECO:0000259" key="5">
    <source>
        <dbReference type="PROSITE" id="PS50048"/>
    </source>
</evidence>
<dbReference type="GO" id="GO:0008270">
    <property type="term" value="F:zinc ion binding"/>
    <property type="evidence" value="ECO:0007669"/>
    <property type="project" value="InterPro"/>
</dbReference>
<organism evidence="6 7">
    <name type="scientific">Rhynchosporium agropyri</name>
    <dbReference type="NCBI Taxonomy" id="914238"/>
    <lineage>
        <taxon>Eukaryota</taxon>
        <taxon>Fungi</taxon>
        <taxon>Dikarya</taxon>
        <taxon>Ascomycota</taxon>
        <taxon>Pezizomycotina</taxon>
        <taxon>Leotiomycetes</taxon>
        <taxon>Helotiales</taxon>
        <taxon>Ploettnerulaceae</taxon>
        <taxon>Rhynchosporium</taxon>
    </lineage>
</organism>
<feature type="chain" id="PRO_5009446978" evidence="4">
    <location>
        <begin position="20"/>
        <end position="668"/>
    </location>
</feature>
<reference evidence="7" key="1">
    <citation type="submission" date="2016-03" db="EMBL/GenBank/DDBJ databases">
        <authorList>
            <person name="Guldener U."/>
        </authorList>
    </citation>
    <scope>NUCLEOTIDE SEQUENCE [LARGE SCALE GENOMIC DNA]</scope>
    <source>
        <strain evidence="7">04CH-RAC-A.6.1</strain>
    </source>
</reference>
<dbReference type="SUPFAM" id="SSF57701">
    <property type="entry name" value="Zn2/Cys6 DNA-binding domain"/>
    <property type="match status" value="1"/>
</dbReference>
<feature type="domain" description="Zn(2)-C6 fungal-type" evidence="5">
    <location>
        <begin position="37"/>
        <end position="65"/>
    </location>
</feature>
<dbReference type="InterPro" id="IPR001138">
    <property type="entry name" value="Zn2Cys6_DnaBD"/>
</dbReference>
<dbReference type="EMBL" id="FJUX01000098">
    <property type="protein sequence ID" value="CZT07620.1"/>
    <property type="molecule type" value="Genomic_DNA"/>
</dbReference>
<feature type="compositionally biased region" description="Basic residues" evidence="3">
    <location>
        <begin position="93"/>
        <end position="102"/>
    </location>
</feature>
<feature type="signal peptide" evidence="4">
    <location>
        <begin position="1"/>
        <end position="19"/>
    </location>
</feature>
<keyword evidence="2" id="KW-0539">Nucleus</keyword>
<dbReference type="PROSITE" id="PS00463">
    <property type="entry name" value="ZN2_CY6_FUNGAL_1"/>
    <property type="match status" value="1"/>
</dbReference>
<dbReference type="Pfam" id="PF11951">
    <property type="entry name" value="Fungal_trans_2"/>
    <property type="match status" value="1"/>
</dbReference>
<dbReference type="AlphaFoldDB" id="A0A1E1LAP5"/>
<evidence type="ECO:0000313" key="6">
    <source>
        <dbReference type="EMBL" id="CZT07620.1"/>
    </source>
</evidence>